<dbReference type="RefSeq" id="WP_091393828.1">
    <property type="nucleotide sequence ID" value="NZ_BKAI01000003.1"/>
</dbReference>
<dbReference type="EMBL" id="FNEZ01000002">
    <property type="protein sequence ID" value="SDJ75008.1"/>
    <property type="molecule type" value="Genomic_DNA"/>
</dbReference>
<dbReference type="AlphaFoldDB" id="A0A1G8W9R4"/>
<organism evidence="2 3">
    <name type="scientific">Flavobacterium noncentrifugens</name>
    <dbReference type="NCBI Taxonomy" id="1128970"/>
    <lineage>
        <taxon>Bacteria</taxon>
        <taxon>Pseudomonadati</taxon>
        <taxon>Bacteroidota</taxon>
        <taxon>Flavobacteriia</taxon>
        <taxon>Flavobacteriales</taxon>
        <taxon>Flavobacteriaceae</taxon>
        <taxon>Flavobacterium</taxon>
    </lineage>
</organism>
<gene>
    <name evidence="2" type="ORF">SAMN04487935_1714</name>
</gene>
<sequence>MKKITFLILLFSAISAQSQQIIKNPKDNDLKLSSLPYYNYGKGLGITTPDSLFQFNIRFRMQNRLTYFENEGQDAFFEGQVRRLRLRFDGFIGNPKFLYVMQLSFGAGDVGTEKPGENLNVIRDAMLYYKPGKHWQWGFGVTKLPGARQTVNSSGALQFTDRNINHFKFGIDRDFGLHIANLNEFKDKFSYNFKGAVTMGEGRNWTTNSTNSNLKDNNGLSYTGKIELLPLGTFKKDGHYFEGDILREEKVKFMVSGAYNFNDKARKTFGQTGDFLYAAKNLSSVLLDFIAKYNGWAFTADYMNRNAKDPITINPVDPTMIHPVFTGYGHDYQLSYIFRSKYEIVGRFSQQKVKDEIKMYAPDTDQYSIGVNKYIWEHALKLQSEFTYENLDPYNGTSKENWYVRFQIEIGI</sequence>
<dbReference type="SUPFAM" id="SSF56935">
    <property type="entry name" value="Porins"/>
    <property type="match status" value="1"/>
</dbReference>
<reference evidence="2 3" key="1">
    <citation type="submission" date="2016-10" db="EMBL/GenBank/DDBJ databases">
        <authorList>
            <person name="de Groot N.N."/>
        </authorList>
    </citation>
    <scope>NUCLEOTIDE SEQUENCE [LARGE SCALE GENOMIC DNA]</scope>
    <source>
        <strain evidence="2 3">CGMCC 1.10076</strain>
    </source>
</reference>
<dbReference type="Gene3D" id="2.40.160.10">
    <property type="entry name" value="Porin"/>
    <property type="match status" value="1"/>
</dbReference>
<dbReference type="Proteomes" id="UP000199580">
    <property type="component" value="Unassembled WGS sequence"/>
</dbReference>
<evidence type="ECO:0000256" key="1">
    <source>
        <dbReference type="SAM" id="SignalP"/>
    </source>
</evidence>
<dbReference type="InterPro" id="IPR010870">
    <property type="entry name" value="Porin_O/P"/>
</dbReference>
<evidence type="ECO:0000313" key="3">
    <source>
        <dbReference type="Proteomes" id="UP000199580"/>
    </source>
</evidence>
<protein>
    <submittedName>
        <fullName evidence="2">Phosphate-selective porin O and P</fullName>
    </submittedName>
</protein>
<dbReference type="OrthoDB" id="5442696at2"/>
<feature type="chain" id="PRO_5011563452" evidence="1">
    <location>
        <begin position="19"/>
        <end position="412"/>
    </location>
</feature>
<proteinExistence type="predicted"/>
<evidence type="ECO:0000313" key="2">
    <source>
        <dbReference type="EMBL" id="SDJ75008.1"/>
    </source>
</evidence>
<keyword evidence="3" id="KW-1185">Reference proteome</keyword>
<dbReference type="STRING" id="1128970.SAMN04487935_1714"/>
<dbReference type="InterPro" id="IPR023614">
    <property type="entry name" value="Porin_dom_sf"/>
</dbReference>
<name>A0A1G8W9R4_9FLAO</name>
<accession>A0A1G8W9R4</accession>
<keyword evidence="1" id="KW-0732">Signal</keyword>
<feature type="signal peptide" evidence="1">
    <location>
        <begin position="1"/>
        <end position="18"/>
    </location>
</feature>
<dbReference type="Pfam" id="PF07396">
    <property type="entry name" value="Porin_O_P"/>
    <property type="match status" value="1"/>
</dbReference>